<evidence type="ECO:0000259" key="4">
    <source>
        <dbReference type="Pfam" id="PF00891"/>
    </source>
</evidence>
<dbReference type="OrthoDB" id="2410195at2759"/>
<keyword evidence="1" id="KW-0489">Methyltransferase</keyword>
<dbReference type="PANTHER" id="PTHR43712:SF1">
    <property type="entry name" value="HYPOTHETICAL O-METHYLTRANSFERASE (EUROFUNG)-RELATED"/>
    <property type="match status" value="1"/>
</dbReference>
<feature type="domain" description="O-methyltransferase C-terminal" evidence="4">
    <location>
        <begin position="199"/>
        <end position="394"/>
    </location>
</feature>
<dbReference type="InterPro" id="IPR036390">
    <property type="entry name" value="WH_DNA-bd_sf"/>
</dbReference>
<dbReference type="PROSITE" id="PS51683">
    <property type="entry name" value="SAM_OMT_II"/>
    <property type="match status" value="1"/>
</dbReference>
<accession>A0A0A1T2D5</accession>
<evidence type="ECO:0000256" key="1">
    <source>
        <dbReference type="ARBA" id="ARBA00022603"/>
    </source>
</evidence>
<dbReference type="EMBL" id="CDHN01000003">
    <property type="protein sequence ID" value="CEJ91341.1"/>
    <property type="molecule type" value="Genomic_DNA"/>
</dbReference>
<dbReference type="Pfam" id="PF00891">
    <property type="entry name" value="Methyltransf_2"/>
    <property type="match status" value="1"/>
</dbReference>
<reference evidence="5 6" key="1">
    <citation type="journal article" date="2015" name="Genome Announc.">
        <title>Draft Genome Sequence and Gene Annotation of the Entomopathogenic Fungus Verticillium hemipterigenum.</title>
        <authorList>
            <person name="Horn F."/>
            <person name="Habel A."/>
            <person name="Scharf D.H."/>
            <person name="Dworschak J."/>
            <person name="Brakhage A.A."/>
            <person name="Guthke R."/>
            <person name="Hertweck C."/>
            <person name="Linde J."/>
        </authorList>
    </citation>
    <scope>NUCLEOTIDE SEQUENCE [LARGE SCALE GENOMIC DNA]</scope>
</reference>
<dbReference type="SUPFAM" id="SSF53335">
    <property type="entry name" value="S-adenosyl-L-methionine-dependent methyltransferases"/>
    <property type="match status" value="1"/>
</dbReference>
<keyword evidence="2" id="KW-0808">Transferase</keyword>
<dbReference type="Gene3D" id="1.10.10.10">
    <property type="entry name" value="Winged helix-like DNA-binding domain superfamily/Winged helix DNA-binding domain"/>
    <property type="match status" value="1"/>
</dbReference>
<dbReference type="GO" id="GO:0032259">
    <property type="term" value="P:methylation"/>
    <property type="evidence" value="ECO:0007669"/>
    <property type="project" value="UniProtKB-KW"/>
</dbReference>
<keyword evidence="3" id="KW-0949">S-adenosyl-L-methionine</keyword>
<keyword evidence="6" id="KW-1185">Reference proteome</keyword>
<gene>
    <name evidence="5" type="ORF">VHEMI07059</name>
</gene>
<dbReference type="HOGENOM" id="CLU_005533_5_2_1"/>
<dbReference type="GO" id="GO:0008171">
    <property type="term" value="F:O-methyltransferase activity"/>
    <property type="evidence" value="ECO:0007669"/>
    <property type="project" value="InterPro"/>
</dbReference>
<protein>
    <recommendedName>
        <fullName evidence="4">O-methyltransferase C-terminal domain-containing protein</fullName>
    </recommendedName>
</protein>
<dbReference type="InterPro" id="IPR001077">
    <property type="entry name" value="COMT_C"/>
</dbReference>
<name>A0A0A1T2D5_9HYPO</name>
<dbReference type="Gene3D" id="3.40.50.150">
    <property type="entry name" value="Vaccinia Virus protein VP39"/>
    <property type="match status" value="1"/>
</dbReference>
<dbReference type="PANTHER" id="PTHR43712">
    <property type="entry name" value="PUTATIVE (AFU_ORTHOLOGUE AFUA_4G14580)-RELATED"/>
    <property type="match status" value="1"/>
</dbReference>
<evidence type="ECO:0000313" key="6">
    <source>
        <dbReference type="Proteomes" id="UP000039046"/>
    </source>
</evidence>
<dbReference type="SUPFAM" id="SSF46785">
    <property type="entry name" value="Winged helix' DNA-binding domain"/>
    <property type="match status" value="1"/>
</dbReference>
<organism evidence="5 6">
    <name type="scientific">[Torrubiella] hemipterigena</name>
    <dbReference type="NCBI Taxonomy" id="1531966"/>
    <lineage>
        <taxon>Eukaryota</taxon>
        <taxon>Fungi</taxon>
        <taxon>Dikarya</taxon>
        <taxon>Ascomycota</taxon>
        <taxon>Pezizomycotina</taxon>
        <taxon>Sordariomycetes</taxon>
        <taxon>Hypocreomycetidae</taxon>
        <taxon>Hypocreales</taxon>
        <taxon>Clavicipitaceae</taxon>
        <taxon>Clavicipitaceae incertae sedis</taxon>
        <taxon>'Torrubiella' clade</taxon>
    </lineage>
</organism>
<dbReference type="InterPro" id="IPR029063">
    <property type="entry name" value="SAM-dependent_MTases_sf"/>
</dbReference>
<evidence type="ECO:0000256" key="3">
    <source>
        <dbReference type="ARBA" id="ARBA00022691"/>
    </source>
</evidence>
<proteinExistence type="predicted"/>
<dbReference type="InterPro" id="IPR036388">
    <property type="entry name" value="WH-like_DNA-bd_sf"/>
</dbReference>
<dbReference type="Proteomes" id="UP000039046">
    <property type="component" value="Unassembled WGS sequence"/>
</dbReference>
<evidence type="ECO:0000256" key="2">
    <source>
        <dbReference type="ARBA" id="ARBA00022679"/>
    </source>
</evidence>
<dbReference type="InterPro" id="IPR016461">
    <property type="entry name" value="COMT-like"/>
</dbReference>
<dbReference type="AlphaFoldDB" id="A0A0A1T2D5"/>
<sequence>MSLPSESTARTKITSLSKMSTAYVPPSEINALVESINKAAANFETAAISQGDVHLARKRLQYEAHKLLSSLEEPNDEVWSRTFQVNVSASLEVVSQLKLWEKFEGGKSVALSDIVASTEADEIIIIRLFRQLTAAHLFAEDIGPNGPTFTLTALGRPYLHPDHRAFNNFMFFDLIPSIMAMPKTLAEKGYKAATKSTGTPFEWAHGEELWTWIGARPDRAANMVAAMTSHNALNAYPWGAELTKLGLEDQDVAVVDVAGGQGHIMSEVRRNNPQIKGRFIVQDLPSTYEAFPTPPAGIEFMGYDIFTPQSVKGAYFYHYRHIFHNWSDDDCTTILEQIVPLLKTQPQSKLLLVDVVLPDTDATMQDAIMDISMYPMGGLERTESQWKLLLARSGLEITKIWRGSEPEACIECKITE</sequence>
<evidence type="ECO:0000313" key="5">
    <source>
        <dbReference type="EMBL" id="CEJ91341.1"/>
    </source>
</evidence>